<protein>
    <submittedName>
        <fullName evidence="2">Uncharacterized protein</fullName>
    </submittedName>
</protein>
<keyword evidence="1" id="KW-0472">Membrane</keyword>
<feature type="transmembrane region" description="Helical" evidence="1">
    <location>
        <begin position="128"/>
        <end position="149"/>
    </location>
</feature>
<feature type="transmembrane region" description="Helical" evidence="1">
    <location>
        <begin position="206"/>
        <end position="224"/>
    </location>
</feature>
<accession>A0A0H3AAH0</accession>
<evidence type="ECO:0000256" key="1">
    <source>
        <dbReference type="SAM" id="Phobius"/>
    </source>
</evidence>
<organism evidence="2 3">
    <name type="scientific">Nitratidesulfovibrio vulgaris (strain DP4)</name>
    <name type="common">Desulfovibrio vulgaris</name>
    <dbReference type="NCBI Taxonomy" id="391774"/>
    <lineage>
        <taxon>Bacteria</taxon>
        <taxon>Pseudomonadati</taxon>
        <taxon>Thermodesulfobacteriota</taxon>
        <taxon>Desulfovibrionia</taxon>
        <taxon>Desulfovibrionales</taxon>
        <taxon>Desulfovibrionaceae</taxon>
        <taxon>Nitratidesulfovibrio</taxon>
    </lineage>
</organism>
<dbReference type="Proteomes" id="UP000009173">
    <property type="component" value="Chromosome"/>
</dbReference>
<keyword evidence="1" id="KW-0812">Transmembrane</keyword>
<name>A0A0H3AAH0_NITV4</name>
<feature type="transmembrane region" description="Helical" evidence="1">
    <location>
        <begin position="256"/>
        <end position="276"/>
    </location>
</feature>
<dbReference type="HOGENOM" id="CLU_064255_0_0_7"/>
<feature type="transmembrane region" description="Helical" evidence="1">
    <location>
        <begin position="65"/>
        <end position="85"/>
    </location>
</feature>
<evidence type="ECO:0000313" key="3">
    <source>
        <dbReference type="Proteomes" id="UP000009173"/>
    </source>
</evidence>
<dbReference type="KEGG" id="dvl:Dvul_2321"/>
<keyword evidence="1" id="KW-1133">Transmembrane helix</keyword>
<gene>
    <name evidence="2" type="ordered locus">Dvul_2321</name>
</gene>
<proteinExistence type="predicted"/>
<dbReference type="AlphaFoldDB" id="A0A0H3AAH0"/>
<dbReference type="RefSeq" id="WP_010937941.1">
    <property type="nucleotide sequence ID" value="NC_008751.1"/>
</dbReference>
<reference evidence="3" key="1">
    <citation type="journal article" date="2009" name="Environ. Microbiol.">
        <title>Contribution of mobile genetic elements to Desulfovibrio vulgaris genome plasticity.</title>
        <authorList>
            <person name="Walker C.B."/>
            <person name="Stolyar S."/>
            <person name="Chivian D."/>
            <person name="Pinel N."/>
            <person name="Gabster J.A."/>
            <person name="Dehal P.S."/>
            <person name="He Z."/>
            <person name="Yang Z.K."/>
            <person name="Yen H.C."/>
            <person name="Zhou J."/>
            <person name="Wall J.D."/>
            <person name="Hazen T.C."/>
            <person name="Arkin A.P."/>
            <person name="Stahl D.A."/>
        </authorList>
    </citation>
    <scope>NUCLEOTIDE SEQUENCE [LARGE SCALE GENOMIC DNA]</scope>
    <source>
        <strain evidence="3">DP4</strain>
    </source>
</reference>
<dbReference type="EMBL" id="CP000527">
    <property type="protein sequence ID" value="ABM29337.1"/>
    <property type="molecule type" value="Genomic_DNA"/>
</dbReference>
<sequence>MIRFEPLTNLFDMLHHFWEHPKTERRVARGLIAVFIMGVIAIEANRQGLLPPAISAITPTNHFQAVNLAFSMLLVLEVMSLIMTISCSIARSMGKQFEILALILLRNSFKELSNMHEPITLQLDLMPVLHIVTSGSAALFIFVCLGFYYRMQRPQGYITAPMERMRYVMTKKLISLMLFCVFLGIAVYDGVMLVTTGRKPEFFETIYTVLIFADILLVLVTQRFMPMFHAVFRNSGYVIATLFMRIALGAPPFYDAAVGIFAALYALALTAATTYFSPSSVDSGRKGL</sequence>
<evidence type="ECO:0000313" key="2">
    <source>
        <dbReference type="EMBL" id="ABM29337.1"/>
    </source>
</evidence>
<feature type="transmembrane region" description="Helical" evidence="1">
    <location>
        <begin position="173"/>
        <end position="194"/>
    </location>
</feature>